<evidence type="ECO:0000313" key="1">
    <source>
        <dbReference type="EMBL" id="GAA4647898.1"/>
    </source>
</evidence>
<protein>
    <submittedName>
        <fullName evidence="1">DUF2924 domain-containing protein</fullName>
    </submittedName>
</protein>
<comment type="caution">
    <text evidence="1">The sequence shown here is derived from an EMBL/GenBank/DDBJ whole genome shotgun (WGS) entry which is preliminary data.</text>
</comment>
<accession>A0ABP8UVH1</accession>
<organism evidence="1 2">
    <name type="scientific">Kistimonas scapharcae</name>
    <dbReference type="NCBI Taxonomy" id="1036133"/>
    <lineage>
        <taxon>Bacteria</taxon>
        <taxon>Pseudomonadati</taxon>
        <taxon>Pseudomonadota</taxon>
        <taxon>Gammaproteobacteria</taxon>
        <taxon>Oceanospirillales</taxon>
        <taxon>Endozoicomonadaceae</taxon>
        <taxon>Kistimonas</taxon>
    </lineage>
</organism>
<dbReference type="EMBL" id="BAABFL010000011">
    <property type="protein sequence ID" value="GAA4647898.1"/>
    <property type="molecule type" value="Genomic_DNA"/>
</dbReference>
<dbReference type="Proteomes" id="UP001500604">
    <property type="component" value="Unassembled WGS sequence"/>
</dbReference>
<sequence length="153" mass="17886">MTTLSEQNIATEVARIMKMNNEELRRTWRTLLGKEAPKWNTKILRQRLAWEVQALVFGGFTDEAKKMLRRARIATAKNKKIPQPKTCKLPPGTRLSREYRDEEHVVVATPDGFEYNGQIYQSLTRISEVITGSRWNGPAFFGLREKPRRRRKK</sequence>
<dbReference type="RefSeq" id="WP_345192861.1">
    <property type="nucleotide sequence ID" value="NZ_BAABFL010000011.1"/>
</dbReference>
<name>A0ABP8UVH1_9GAMM</name>
<proteinExistence type="predicted"/>
<reference evidence="2" key="1">
    <citation type="journal article" date="2019" name="Int. J. Syst. Evol. Microbiol.">
        <title>The Global Catalogue of Microorganisms (GCM) 10K type strain sequencing project: providing services to taxonomists for standard genome sequencing and annotation.</title>
        <authorList>
            <consortium name="The Broad Institute Genomics Platform"/>
            <consortium name="The Broad Institute Genome Sequencing Center for Infectious Disease"/>
            <person name="Wu L."/>
            <person name="Ma J."/>
        </authorList>
    </citation>
    <scope>NUCLEOTIDE SEQUENCE [LARGE SCALE GENOMIC DNA]</scope>
    <source>
        <strain evidence="2">JCM 17805</strain>
    </source>
</reference>
<dbReference type="InterPro" id="IPR021322">
    <property type="entry name" value="DUF2924"/>
</dbReference>
<evidence type="ECO:0000313" key="2">
    <source>
        <dbReference type="Proteomes" id="UP001500604"/>
    </source>
</evidence>
<dbReference type="Pfam" id="PF11149">
    <property type="entry name" value="DUF2924"/>
    <property type="match status" value="1"/>
</dbReference>
<keyword evidence="2" id="KW-1185">Reference proteome</keyword>
<gene>
    <name evidence="1" type="ORF">GCM10023116_01600</name>
</gene>